<reference evidence="4 5" key="1">
    <citation type="journal article" date="2024" name="Nat. Commun.">
        <title>Phylogenomics reveals the evolutionary origins of lichenization in chlorophyte algae.</title>
        <authorList>
            <person name="Puginier C."/>
            <person name="Libourel C."/>
            <person name="Otte J."/>
            <person name="Skaloud P."/>
            <person name="Haon M."/>
            <person name="Grisel S."/>
            <person name="Petersen M."/>
            <person name="Berrin J.G."/>
            <person name="Delaux P.M."/>
            <person name="Dal Grande F."/>
            <person name="Keller J."/>
        </authorList>
    </citation>
    <scope>NUCLEOTIDE SEQUENCE [LARGE SCALE GENOMIC DNA]</scope>
    <source>
        <strain evidence="4 5">SAG 2043</strain>
    </source>
</reference>
<dbReference type="Gene3D" id="3.80.10.10">
    <property type="entry name" value="Ribonuclease Inhibitor"/>
    <property type="match status" value="1"/>
</dbReference>
<keyword evidence="5" id="KW-1185">Reference proteome</keyword>
<gene>
    <name evidence="4" type="ORF">WJX72_006370</name>
</gene>
<dbReference type="InterPro" id="IPR001810">
    <property type="entry name" value="F-box_dom"/>
</dbReference>
<feature type="region of interest" description="Disordered" evidence="2">
    <location>
        <begin position="1"/>
        <end position="41"/>
    </location>
</feature>
<organism evidence="4 5">
    <name type="scientific">[Myrmecia] bisecta</name>
    <dbReference type="NCBI Taxonomy" id="41462"/>
    <lineage>
        <taxon>Eukaryota</taxon>
        <taxon>Viridiplantae</taxon>
        <taxon>Chlorophyta</taxon>
        <taxon>core chlorophytes</taxon>
        <taxon>Trebouxiophyceae</taxon>
        <taxon>Trebouxiales</taxon>
        <taxon>Trebouxiaceae</taxon>
        <taxon>Myrmecia</taxon>
    </lineage>
</organism>
<feature type="compositionally biased region" description="Basic residues" evidence="2">
    <location>
        <begin position="18"/>
        <end position="27"/>
    </location>
</feature>
<evidence type="ECO:0000313" key="4">
    <source>
        <dbReference type="EMBL" id="KAK9802951.1"/>
    </source>
</evidence>
<dbReference type="AlphaFoldDB" id="A0AAW1P2U5"/>
<evidence type="ECO:0000256" key="1">
    <source>
        <dbReference type="ARBA" id="ARBA00004430"/>
    </source>
</evidence>
<feature type="domain" description="F-box" evidence="3">
    <location>
        <begin position="44"/>
        <end position="76"/>
    </location>
</feature>
<evidence type="ECO:0000313" key="5">
    <source>
        <dbReference type="Proteomes" id="UP001489004"/>
    </source>
</evidence>
<protein>
    <recommendedName>
        <fullName evidence="3">F-box domain-containing protein</fullName>
    </recommendedName>
</protein>
<name>A0AAW1P2U5_9CHLO</name>
<dbReference type="Proteomes" id="UP001489004">
    <property type="component" value="Unassembled WGS sequence"/>
</dbReference>
<comment type="subcellular location">
    <subcellularLocation>
        <location evidence="1">Cytoplasm</location>
        <location evidence="1">Cytoskeleton</location>
        <location evidence="1">Cilium axoneme</location>
    </subcellularLocation>
</comment>
<dbReference type="GO" id="GO:0005930">
    <property type="term" value="C:axoneme"/>
    <property type="evidence" value="ECO:0007669"/>
    <property type="project" value="UniProtKB-SubCell"/>
</dbReference>
<dbReference type="SUPFAM" id="SSF52047">
    <property type="entry name" value="RNI-like"/>
    <property type="match status" value="1"/>
</dbReference>
<dbReference type="Pfam" id="PF00646">
    <property type="entry name" value="F-box"/>
    <property type="match status" value="1"/>
</dbReference>
<sequence>MGRSGPRKASAMSDKPAKRAAAKRRKCGAGPAGPLDQLQGQSAWPNLPHDIFKDISSRLCLWDFATMRLVCQGWRETSYQTADAFSPDKTGRCIGMQQALKFPMLHKLTLSPTSQQTSWASLTKLSALSYLTALRLAGSAAATAKQVSSLTTILPRLRTISFDRGSLSKSSLARLVGLSGHLTSLHLTVSYVLDDGAMHTLAALTELRVLRLAVTGLSDAVQHTHGAEEPFPAAKLCQLGVPARQRSPATGGCYRAPGPGPGLLYRRSHTQVLRSAGHAHPADVA</sequence>
<accession>A0AAW1P2U5</accession>
<dbReference type="InterPro" id="IPR032675">
    <property type="entry name" value="LRR_dom_sf"/>
</dbReference>
<dbReference type="InterPro" id="IPR036047">
    <property type="entry name" value="F-box-like_dom_sf"/>
</dbReference>
<comment type="caution">
    <text evidence="4">The sequence shown here is derived from an EMBL/GenBank/DDBJ whole genome shotgun (WGS) entry which is preliminary data.</text>
</comment>
<dbReference type="Gene3D" id="1.20.1280.50">
    <property type="match status" value="1"/>
</dbReference>
<proteinExistence type="predicted"/>
<dbReference type="EMBL" id="JALJOR010000026">
    <property type="protein sequence ID" value="KAK9802951.1"/>
    <property type="molecule type" value="Genomic_DNA"/>
</dbReference>
<evidence type="ECO:0000256" key="2">
    <source>
        <dbReference type="SAM" id="MobiDB-lite"/>
    </source>
</evidence>
<dbReference type="SUPFAM" id="SSF81383">
    <property type="entry name" value="F-box domain"/>
    <property type="match status" value="1"/>
</dbReference>
<evidence type="ECO:0000259" key="3">
    <source>
        <dbReference type="Pfam" id="PF00646"/>
    </source>
</evidence>